<dbReference type="InterPro" id="IPR030916">
    <property type="entry name" value="ELWxxDGT_rpt"/>
</dbReference>
<dbReference type="PANTHER" id="PTHR46343:SF2">
    <property type="entry name" value="SUSHI_VON WILLEBRAND FACTOR TYPE A_EGF_PENTRAXIN DOMAIN-CONTAINING 1"/>
    <property type="match status" value="1"/>
</dbReference>
<keyword evidence="1" id="KW-0677">Repeat</keyword>
<dbReference type="InterPro" id="IPR003410">
    <property type="entry name" value="HYR_dom"/>
</dbReference>
<dbReference type="Proteomes" id="UP000662747">
    <property type="component" value="Chromosome"/>
</dbReference>
<keyword evidence="5" id="KW-1185">Reference proteome</keyword>
<accession>A0ABX7P5W0</accession>
<sequence>MNWPRSLWLALSLIPAMSFAEDGAGALADSRTCPGPDAPAAALLRNVNTQPDISELTLMAESNGTFFFIAVSEPYGYEPWISDGTPGSAHLLKDINPGPESAFSLEDSDYSSAVVDGDFYFPVNDGVHGVELWTSNGTEAGTHLVKDIRPGPGSSRPSFLFDMGHGALLFRADDGVLGWEPWTSHGTAEDTRLLKDILPGPEGSGGPAFSARIGGRTWFLANDGIHGGEPWVTDGTPAGTRMVRDINPGAADSFAIKFTAVGGRVVFQADDGEHGNELWVSDGTEAGTRLLKDIFPGALGGFPDEFQAAGGRVFFFAADDIHGRELWVTDGTEAGTRLVRDIFPGPEHGGFGSIAALGSTVFFAATDEEHGTELWRSDGTERGTVLVRDMNPGPDSGFRFLPGILATGDRLLFGADDGVHGLELWRSDGTERGTVLLQDLIPGPDGSAPRAFLQSGDHIVFIAWDATYNEEPWTLDRSVLSDLRAPCITCPDTVVADAADAYGASVAFPPARAEDNVTRCPAIRYSQASGSRFPVGTTRVTATATDTAANSASCTFKVKVRARR</sequence>
<organism evidence="4 5">
    <name type="scientific">Pyxidicoccus parkwayensis</name>
    <dbReference type="NCBI Taxonomy" id="2813578"/>
    <lineage>
        <taxon>Bacteria</taxon>
        <taxon>Pseudomonadati</taxon>
        <taxon>Myxococcota</taxon>
        <taxon>Myxococcia</taxon>
        <taxon>Myxococcales</taxon>
        <taxon>Cystobacterineae</taxon>
        <taxon>Myxococcaceae</taxon>
        <taxon>Pyxidicoccus</taxon>
    </lineage>
</organism>
<protein>
    <submittedName>
        <fullName evidence="4">HYR domain-containing protein</fullName>
    </submittedName>
</protein>
<feature type="signal peptide" evidence="2">
    <location>
        <begin position="1"/>
        <end position="20"/>
    </location>
</feature>
<evidence type="ECO:0000256" key="2">
    <source>
        <dbReference type="SAM" id="SignalP"/>
    </source>
</evidence>
<dbReference type="NCBIfam" id="TIGR04534">
    <property type="entry name" value="ELWxxDGT_rpt"/>
    <property type="match status" value="5"/>
</dbReference>
<evidence type="ECO:0000313" key="5">
    <source>
        <dbReference type="Proteomes" id="UP000662747"/>
    </source>
</evidence>
<feature type="domain" description="HYR" evidence="3">
    <location>
        <begin position="481"/>
        <end position="562"/>
    </location>
</feature>
<dbReference type="PROSITE" id="PS50825">
    <property type="entry name" value="HYR"/>
    <property type="match status" value="1"/>
</dbReference>
<dbReference type="Pfam" id="PF02494">
    <property type="entry name" value="HYR"/>
    <property type="match status" value="1"/>
</dbReference>
<gene>
    <name evidence="4" type="ORF">JY651_13450</name>
</gene>
<evidence type="ECO:0000256" key="1">
    <source>
        <dbReference type="ARBA" id="ARBA00022737"/>
    </source>
</evidence>
<dbReference type="PANTHER" id="PTHR46343">
    <property type="entry name" value="HYR DOMAIN-CONTAINING PROTEIN"/>
    <property type="match status" value="1"/>
</dbReference>
<evidence type="ECO:0000313" key="4">
    <source>
        <dbReference type="EMBL" id="QSQ25865.1"/>
    </source>
</evidence>
<dbReference type="InterPro" id="IPR043555">
    <property type="entry name" value="SRPX-like"/>
</dbReference>
<dbReference type="EMBL" id="CP071090">
    <property type="protein sequence ID" value="QSQ25865.1"/>
    <property type="molecule type" value="Genomic_DNA"/>
</dbReference>
<dbReference type="RefSeq" id="WP_206727416.1">
    <property type="nucleotide sequence ID" value="NZ_CP071090.1"/>
</dbReference>
<keyword evidence="2" id="KW-0732">Signal</keyword>
<name>A0ABX7P5W0_9BACT</name>
<evidence type="ECO:0000259" key="3">
    <source>
        <dbReference type="PROSITE" id="PS50825"/>
    </source>
</evidence>
<reference evidence="4 5" key="1">
    <citation type="submission" date="2021-02" db="EMBL/GenBank/DDBJ databases">
        <title>De Novo genome assembly of isolated myxobacteria.</title>
        <authorList>
            <person name="Stevens D.C."/>
        </authorList>
    </citation>
    <scope>NUCLEOTIDE SEQUENCE [LARGE SCALE GENOMIC DNA]</scope>
    <source>
        <strain evidence="5">SCPEA02</strain>
    </source>
</reference>
<proteinExistence type="predicted"/>
<feature type="chain" id="PRO_5046248140" evidence="2">
    <location>
        <begin position="21"/>
        <end position="564"/>
    </location>
</feature>